<evidence type="ECO:0008006" key="4">
    <source>
        <dbReference type="Google" id="ProtNLM"/>
    </source>
</evidence>
<feature type="signal peptide" evidence="1">
    <location>
        <begin position="1"/>
        <end position="36"/>
    </location>
</feature>
<keyword evidence="3" id="KW-1185">Reference proteome</keyword>
<organism evidence="2 3">
    <name type="scientific">Nonomuraea polychroma</name>
    <dbReference type="NCBI Taxonomy" id="46176"/>
    <lineage>
        <taxon>Bacteria</taxon>
        <taxon>Bacillati</taxon>
        <taxon>Actinomycetota</taxon>
        <taxon>Actinomycetes</taxon>
        <taxon>Streptosporangiales</taxon>
        <taxon>Streptosporangiaceae</taxon>
        <taxon>Nonomuraea</taxon>
    </lineage>
</organism>
<dbReference type="Proteomes" id="UP000284824">
    <property type="component" value="Unassembled WGS sequence"/>
</dbReference>
<protein>
    <recommendedName>
        <fullName evidence="4">Spore-associated protein A</fullName>
    </recommendedName>
</protein>
<dbReference type="AlphaFoldDB" id="A0A438MH68"/>
<name>A0A438MH68_9ACTN</name>
<keyword evidence="1" id="KW-0732">Signal</keyword>
<evidence type="ECO:0000256" key="1">
    <source>
        <dbReference type="SAM" id="SignalP"/>
    </source>
</evidence>
<gene>
    <name evidence="2" type="ORF">EDD27_7984</name>
</gene>
<feature type="chain" id="PRO_5019223703" description="Spore-associated protein A" evidence="1">
    <location>
        <begin position="37"/>
        <end position="152"/>
    </location>
</feature>
<sequence length="152" mass="15723">MITPMAIERIFVRTRKLATLLAGAALAASTTLVAGAAPAGAAGPCGSSYSRVGVYSIGIDKYGYRTGILEVYYSSSTGKNCALTYGDGPYANTTSWKGVTISRGDGSGKDADADNYKYYAGPVYVSAPGQCIDVEGISPAWTSVKLNNVHCG</sequence>
<evidence type="ECO:0000313" key="3">
    <source>
        <dbReference type="Proteomes" id="UP000284824"/>
    </source>
</evidence>
<dbReference type="EMBL" id="SAUN01000001">
    <property type="protein sequence ID" value="RVX45199.1"/>
    <property type="molecule type" value="Genomic_DNA"/>
</dbReference>
<accession>A0A438MH68</accession>
<evidence type="ECO:0000313" key="2">
    <source>
        <dbReference type="EMBL" id="RVX45199.1"/>
    </source>
</evidence>
<proteinExistence type="predicted"/>
<reference evidence="2 3" key="1">
    <citation type="submission" date="2019-01" db="EMBL/GenBank/DDBJ databases">
        <title>Sequencing the genomes of 1000 actinobacteria strains.</title>
        <authorList>
            <person name="Klenk H.-P."/>
        </authorList>
    </citation>
    <scope>NUCLEOTIDE SEQUENCE [LARGE SCALE GENOMIC DNA]</scope>
    <source>
        <strain evidence="2 3">DSM 43925</strain>
    </source>
</reference>
<comment type="caution">
    <text evidence="2">The sequence shown here is derived from an EMBL/GenBank/DDBJ whole genome shotgun (WGS) entry which is preliminary data.</text>
</comment>